<dbReference type="GO" id="GO:0005886">
    <property type="term" value="C:plasma membrane"/>
    <property type="evidence" value="ECO:0007669"/>
    <property type="project" value="TreeGrafter"/>
</dbReference>
<evidence type="ECO:0000313" key="11">
    <source>
        <dbReference type="Proteomes" id="UP000298327"/>
    </source>
</evidence>
<evidence type="ECO:0000256" key="2">
    <source>
        <dbReference type="ARBA" id="ARBA00006175"/>
    </source>
</evidence>
<evidence type="ECO:0000256" key="4">
    <source>
        <dbReference type="ARBA" id="ARBA00022692"/>
    </source>
</evidence>
<dbReference type="PROSITE" id="PS00221">
    <property type="entry name" value="MIP"/>
    <property type="match status" value="1"/>
</dbReference>
<dbReference type="STRING" id="205917.A0A4Y9Z2Y5"/>
<dbReference type="InterPro" id="IPR022357">
    <property type="entry name" value="MIP_CS"/>
</dbReference>
<feature type="transmembrane region" description="Helical" evidence="9">
    <location>
        <begin position="40"/>
        <end position="67"/>
    </location>
</feature>
<dbReference type="InterPro" id="IPR050363">
    <property type="entry name" value="MIP/Aquaporin"/>
</dbReference>
<evidence type="ECO:0000256" key="6">
    <source>
        <dbReference type="ARBA" id="ARBA00022989"/>
    </source>
</evidence>
<dbReference type="Gene3D" id="1.20.1080.10">
    <property type="entry name" value="Glycerol uptake facilitator protein"/>
    <property type="match status" value="1"/>
</dbReference>
<organism evidence="10 11">
    <name type="scientific">Dentipellis fragilis</name>
    <dbReference type="NCBI Taxonomy" id="205917"/>
    <lineage>
        <taxon>Eukaryota</taxon>
        <taxon>Fungi</taxon>
        <taxon>Dikarya</taxon>
        <taxon>Basidiomycota</taxon>
        <taxon>Agaricomycotina</taxon>
        <taxon>Agaricomycetes</taxon>
        <taxon>Russulales</taxon>
        <taxon>Hericiaceae</taxon>
        <taxon>Dentipellis</taxon>
    </lineage>
</organism>
<sequence>MERLGFNEHGGNRPVHLADYQERPRILQAWERVRHNRAQWVIDCVSEALGVFLYCFAGVGATAPFVIGNLLQLPNIGSLFTVGFGYAIGIGLAISICSSQNGGHFNPAVTITAVLFKKYPVRTAARHIFAQILGGYIACLLIYLQWKQLITETEAALAAEGKLDAIQFTPHGPAGIIALYATPGSSVGIAFINEFVNGFVIGLVIWACVDPTNHFLPPAVVPWVIGLTYAIVIWGYSPVGLTANSARDIGGRLAAMTIWGTKASGGSYAALAALTNIPATILAYIVYEVCFADSSRGLSPLPAFAFARALTDPNARGIQYSNHAIAPSSRTAEAKPHTAEIW</sequence>
<gene>
    <name evidence="10" type="ORF">EVG20_g3838</name>
</gene>
<keyword evidence="4 8" id="KW-0812">Transmembrane</keyword>
<feature type="transmembrane region" description="Helical" evidence="9">
    <location>
        <begin position="128"/>
        <end position="146"/>
    </location>
</feature>
<dbReference type="GO" id="GO:0015250">
    <property type="term" value="F:water channel activity"/>
    <property type="evidence" value="ECO:0007669"/>
    <property type="project" value="TreeGrafter"/>
</dbReference>
<reference evidence="10 11" key="1">
    <citation type="submission" date="2019-02" db="EMBL/GenBank/DDBJ databases">
        <title>Genome sequencing of the rare red list fungi Dentipellis fragilis.</title>
        <authorList>
            <person name="Buettner E."/>
            <person name="Kellner H."/>
        </authorList>
    </citation>
    <scope>NUCLEOTIDE SEQUENCE [LARGE SCALE GENOMIC DNA]</scope>
    <source>
        <strain evidence="10 11">DSM 105465</strain>
    </source>
</reference>
<evidence type="ECO:0000313" key="10">
    <source>
        <dbReference type="EMBL" id="TFY67749.1"/>
    </source>
</evidence>
<dbReference type="InterPro" id="IPR000425">
    <property type="entry name" value="MIP"/>
</dbReference>
<evidence type="ECO:0000256" key="3">
    <source>
        <dbReference type="ARBA" id="ARBA00022448"/>
    </source>
</evidence>
<keyword evidence="5" id="KW-0677">Repeat</keyword>
<feature type="transmembrane region" description="Helical" evidence="9">
    <location>
        <begin position="215"/>
        <end position="236"/>
    </location>
</feature>
<dbReference type="InterPro" id="IPR023271">
    <property type="entry name" value="Aquaporin-like"/>
</dbReference>
<comment type="caution">
    <text evidence="10">The sequence shown here is derived from an EMBL/GenBank/DDBJ whole genome shotgun (WGS) entry which is preliminary data.</text>
</comment>
<protein>
    <recommendedName>
        <fullName evidence="12">Aquaporin</fullName>
    </recommendedName>
</protein>
<dbReference type="EMBL" id="SEOQ01000182">
    <property type="protein sequence ID" value="TFY67749.1"/>
    <property type="molecule type" value="Genomic_DNA"/>
</dbReference>
<evidence type="ECO:0000256" key="9">
    <source>
        <dbReference type="SAM" id="Phobius"/>
    </source>
</evidence>
<evidence type="ECO:0008006" key="12">
    <source>
        <dbReference type="Google" id="ProtNLM"/>
    </source>
</evidence>
<comment type="similarity">
    <text evidence="2 8">Belongs to the MIP/aquaporin (TC 1.A.8) family.</text>
</comment>
<accession>A0A4Y9Z2Y5</accession>
<dbReference type="PANTHER" id="PTHR43829:SF14">
    <property type="entry name" value="AQUAPORIN 3"/>
    <property type="match status" value="1"/>
</dbReference>
<feature type="transmembrane region" description="Helical" evidence="9">
    <location>
        <begin position="79"/>
        <end position="97"/>
    </location>
</feature>
<keyword evidence="3 8" id="KW-0813">Transport</keyword>
<dbReference type="Pfam" id="PF00230">
    <property type="entry name" value="MIP"/>
    <property type="match status" value="1"/>
</dbReference>
<dbReference type="AlphaFoldDB" id="A0A4Y9Z2Y5"/>
<dbReference type="PRINTS" id="PR00783">
    <property type="entry name" value="MINTRINSICP"/>
</dbReference>
<dbReference type="SUPFAM" id="SSF81338">
    <property type="entry name" value="Aquaporin-like"/>
    <property type="match status" value="1"/>
</dbReference>
<name>A0A4Y9Z2Y5_9AGAM</name>
<dbReference type="Proteomes" id="UP000298327">
    <property type="component" value="Unassembled WGS sequence"/>
</dbReference>
<feature type="transmembrane region" description="Helical" evidence="9">
    <location>
        <begin position="187"/>
        <end position="208"/>
    </location>
</feature>
<dbReference type="OrthoDB" id="3222at2759"/>
<evidence type="ECO:0000256" key="5">
    <source>
        <dbReference type="ARBA" id="ARBA00022737"/>
    </source>
</evidence>
<keyword evidence="7 9" id="KW-0472">Membrane</keyword>
<keyword evidence="6 9" id="KW-1133">Transmembrane helix</keyword>
<dbReference type="GO" id="GO:0015254">
    <property type="term" value="F:glycerol channel activity"/>
    <property type="evidence" value="ECO:0007669"/>
    <property type="project" value="TreeGrafter"/>
</dbReference>
<proteinExistence type="inferred from homology"/>
<dbReference type="PANTHER" id="PTHR43829">
    <property type="entry name" value="AQUAPORIN OR AQUAGLYCEROPORIN RELATED"/>
    <property type="match status" value="1"/>
</dbReference>
<keyword evidence="11" id="KW-1185">Reference proteome</keyword>
<comment type="subcellular location">
    <subcellularLocation>
        <location evidence="1">Membrane</location>
        <topology evidence="1">Multi-pass membrane protein</topology>
    </subcellularLocation>
</comment>
<evidence type="ECO:0000256" key="7">
    <source>
        <dbReference type="ARBA" id="ARBA00023136"/>
    </source>
</evidence>
<feature type="transmembrane region" description="Helical" evidence="9">
    <location>
        <begin position="268"/>
        <end position="287"/>
    </location>
</feature>
<evidence type="ECO:0000256" key="8">
    <source>
        <dbReference type="RuleBase" id="RU000477"/>
    </source>
</evidence>
<evidence type="ECO:0000256" key="1">
    <source>
        <dbReference type="ARBA" id="ARBA00004141"/>
    </source>
</evidence>